<dbReference type="AlphaFoldDB" id="A0A518V9K8"/>
<dbReference type="OrthoDB" id="2476215at2"/>
<evidence type="ECO:0000313" key="2">
    <source>
        <dbReference type="Proteomes" id="UP000319432"/>
    </source>
</evidence>
<dbReference type="InterPro" id="IPR014962">
    <property type="entry name" value="YolD"/>
</dbReference>
<name>A0A518V9K8_BRELA</name>
<dbReference type="Proteomes" id="UP000319432">
    <property type="component" value="Chromosome"/>
</dbReference>
<reference evidence="1 2" key="1">
    <citation type="submission" date="2018-11" db="EMBL/GenBank/DDBJ databases">
        <title>Phylogenetic determinants of toxin gene distribution in genomes of Brevibacillus laterosporus.</title>
        <authorList>
            <person name="Glare T.R."/>
            <person name="Durrant A."/>
            <person name="Berry C."/>
            <person name="Palma L."/>
            <person name="Ormskirk M."/>
            <person name="Cox M.O."/>
        </authorList>
    </citation>
    <scope>NUCLEOTIDE SEQUENCE [LARGE SCALE GENOMIC DNA]</scope>
    <source>
        <strain evidence="1 2">1821L</strain>
    </source>
</reference>
<proteinExistence type="predicted"/>
<organism evidence="1 2">
    <name type="scientific">Brevibacillus laterosporus</name>
    <name type="common">Bacillus laterosporus</name>
    <dbReference type="NCBI Taxonomy" id="1465"/>
    <lineage>
        <taxon>Bacteria</taxon>
        <taxon>Bacillati</taxon>
        <taxon>Bacillota</taxon>
        <taxon>Bacilli</taxon>
        <taxon>Bacillales</taxon>
        <taxon>Paenibacillaceae</taxon>
        <taxon>Brevibacillus</taxon>
    </lineage>
</organism>
<dbReference type="EMBL" id="CP033464">
    <property type="protein sequence ID" value="QDX93654.1"/>
    <property type="molecule type" value="Genomic_DNA"/>
</dbReference>
<dbReference type="Pfam" id="PF08863">
    <property type="entry name" value="YolD"/>
    <property type="match status" value="1"/>
</dbReference>
<accession>A0A518V9K8</accession>
<gene>
    <name evidence="1" type="ORF">EEL30_15920</name>
</gene>
<evidence type="ECO:0000313" key="1">
    <source>
        <dbReference type="EMBL" id="QDX93654.1"/>
    </source>
</evidence>
<protein>
    <submittedName>
        <fullName evidence="1">YolD-like family protein</fullName>
    </submittedName>
</protein>
<sequence>MEKRTKLNDLFGSMRLVLPEHREWYLKHRRELSLLPKPDLDHDEIMAINYKLTDSKRYSFELTVTYWRRVSENGGEFQTVKGVAKAFDTVMKQVRIEEENGEWTWLDFGNIASVTD</sequence>
<keyword evidence="2" id="KW-1185">Reference proteome</keyword>